<dbReference type="EMBL" id="MLJW01000895">
    <property type="protein sequence ID" value="OIQ81668.1"/>
    <property type="molecule type" value="Genomic_DNA"/>
</dbReference>
<evidence type="ECO:0000256" key="1">
    <source>
        <dbReference type="SAM" id="MobiDB-lite"/>
    </source>
</evidence>
<sequence>MKSVTPPMRASPASRKNRPVTMTRPNASTSLRWPSPLAIDAVAAASTAADEEVAETIAKRLVPSTP</sequence>
<proteinExistence type="predicted"/>
<organism evidence="2">
    <name type="scientific">mine drainage metagenome</name>
    <dbReference type="NCBI Taxonomy" id="410659"/>
    <lineage>
        <taxon>unclassified sequences</taxon>
        <taxon>metagenomes</taxon>
        <taxon>ecological metagenomes</taxon>
    </lineage>
</organism>
<protein>
    <submittedName>
        <fullName evidence="2">Uncharacterized protein</fullName>
    </submittedName>
</protein>
<evidence type="ECO:0000313" key="2">
    <source>
        <dbReference type="EMBL" id="OIQ81668.1"/>
    </source>
</evidence>
<gene>
    <name evidence="2" type="ORF">GALL_365540</name>
</gene>
<accession>A0A1J5QP02</accession>
<dbReference type="AlphaFoldDB" id="A0A1J5QP02"/>
<name>A0A1J5QP02_9ZZZZ</name>
<comment type="caution">
    <text evidence="2">The sequence shown here is derived from an EMBL/GenBank/DDBJ whole genome shotgun (WGS) entry which is preliminary data.</text>
</comment>
<reference evidence="2" key="1">
    <citation type="submission" date="2016-10" db="EMBL/GenBank/DDBJ databases">
        <title>Sequence of Gallionella enrichment culture.</title>
        <authorList>
            <person name="Poehlein A."/>
            <person name="Muehling M."/>
            <person name="Daniel R."/>
        </authorList>
    </citation>
    <scope>NUCLEOTIDE SEQUENCE</scope>
</reference>
<feature type="region of interest" description="Disordered" evidence="1">
    <location>
        <begin position="1"/>
        <end position="31"/>
    </location>
</feature>